<dbReference type="Gene3D" id="2.120.10.80">
    <property type="entry name" value="Kelch-type beta propeller"/>
    <property type="match status" value="1"/>
</dbReference>
<gene>
    <name evidence="2" type="ORF">BYL167_LOCUS28343</name>
</gene>
<dbReference type="InterPro" id="IPR052821">
    <property type="entry name" value="F-box_only_SRC"/>
</dbReference>
<dbReference type="Pfam" id="PF12937">
    <property type="entry name" value="F-box-like"/>
    <property type="match status" value="1"/>
</dbReference>
<dbReference type="GO" id="GO:0019005">
    <property type="term" value="C:SCF ubiquitin ligase complex"/>
    <property type="evidence" value="ECO:0007669"/>
    <property type="project" value="TreeGrafter"/>
</dbReference>
<dbReference type="PANTHER" id="PTHR46432">
    <property type="entry name" value="F-BOX ONLY PROTEIN 42"/>
    <property type="match status" value="1"/>
</dbReference>
<dbReference type="AlphaFoldDB" id="A0A8S2U667"/>
<dbReference type="SMART" id="SM00256">
    <property type="entry name" value="FBOX"/>
    <property type="match status" value="1"/>
</dbReference>
<comment type="caution">
    <text evidence="2">The sequence shown here is derived from an EMBL/GenBank/DDBJ whole genome shotgun (WGS) entry which is preliminary data.</text>
</comment>
<organism evidence="2 3">
    <name type="scientific">Rotaria magnacalcarata</name>
    <dbReference type="NCBI Taxonomy" id="392030"/>
    <lineage>
        <taxon>Eukaryota</taxon>
        <taxon>Metazoa</taxon>
        <taxon>Spiralia</taxon>
        <taxon>Gnathifera</taxon>
        <taxon>Rotifera</taxon>
        <taxon>Eurotatoria</taxon>
        <taxon>Bdelloidea</taxon>
        <taxon>Philodinida</taxon>
        <taxon>Philodinidae</taxon>
        <taxon>Rotaria</taxon>
    </lineage>
</organism>
<dbReference type="EMBL" id="CAJOBH010039854">
    <property type="protein sequence ID" value="CAF4322812.1"/>
    <property type="molecule type" value="Genomic_DNA"/>
</dbReference>
<dbReference type="GO" id="GO:1990756">
    <property type="term" value="F:ubiquitin-like ligase-substrate adaptor activity"/>
    <property type="evidence" value="ECO:0007669"/>
    <property type="project" value="TreeGrafter"/>
</dbReference>
<proteinExistence type="predicted"/>
<dbReference type="PANTHER" id="PTHR46432:SF1">
    <property type="entry name" value="F-BOX ONLY PROTEIN 42"/>
    <property type="match status" value="1"/>
</dbReference>
<dbReference type="Pfam" id="PF13415">
    <property type="entry name" value="Beta-prop_FBX42"/>
    <property type="match status" value="1"/>
</dbReference>
<sequence>MEDLPEEILLRIFRSLLPYKDYASIRLVCRQWERLWRVIKSWRMNTFYDSLSSSTSSVSIHWHLIDPPTKFNLTPRFSHSVCYVDSKRMLYMFGGNRDMATSLNDFWSLDLSTRSSFSWERILATGSYPPPKCSSTFIDDEQGNLILFGGRSMIYIDDIHMRKQLHNELHAYSLERNSWKLHVNFNEPGPICGHSASMVNVNNQKRMIIFGGCTLTNDQSQQATPQNTNDLWQWTDIQTNTWTMIHVNGIKPEPRE</sequence>
<protein>
    <recommendedName>
        <fullName evidence="1">F-box domain-containing protein</fullName>
    </recommendedName>
</protein>
<feature type="domain" description="F-box" evidence="1">
    <location>
        <begin position="1"/>
        <end position="51"/>
    </location>
</feature>
<dbReference type="PROSITE" id="PS50181">
    <property type="entry name" value="FBOX"/>
    <property type="match status" value="1"/>
</dbReference>
<dbReference type="InterPro" id="IPR001810">
    <property type="entry name" value="F-box_dom"/>
</dbReference>
<evidence type="ECO:0000259" key="1">
    <source>
        <dbReference type="PROSITE" id="PS50181"/>
    </source>
</evidence>
<evidence type="ECO:0000313" key="2">
    <source>
        <dbReference type="EMBL" id="CAF4322812.1"/>
    </source>
</evidence>
<dbReference type="InterPro" id="IPR015915">
    <property type="entry name" value="Kelch-typ_b-propeller"/>
</dbReference>
<dbReference type="InterPro" id="IPR036047">
    <property type="entry name" value="F-box-like_dom_sf"/>
</dbReference>
<name>A0A8S2U667_9BILA</name>
<dbReference type="SUPFAM" id="SSF81383">
    <property type="entry name" value="F-box domain"/>
    <property type="match status" value="1"/>
</dbReference>
<evidence type="ECO:0000313" key="3">
    <source>
        <dbReference type="Proteomes" id="UP000681967"/>
    </source>
</evidence>
<dbReference type="SUPFAM" id="SSF117281">
    <property type="entry name" value="Kelch motif"/>
    <property type="match status" value="1"/>
</dbReference>
<dbReference type="Proteomes" id="UP000681967">
    <property type="component" value="Unassembled WGS sequence"/>
</dbReference>
<accession>A0A8S2U667</accession>
<reference evidence="2" key="1">
    <citation type="submission" date="2021-02" db="EMBL/GenBank/DDBJ databases">
        <authorList>
            <person name="Nowell W R."/>
        </authorList>
    </citation>
    <scope>NUCLEOTIDE SEQUENCE</scope>
</reference>
<feature type="non-terminal residue" evidence="2">
    <location>
        <position position="256"/>
    </location>
</feature>
<dbReference type="Gene3D" id="1.20.1280.50">
    <property type="match status" value="1"/>
</dbReference>